<dbReference type="AlphaFoldDB" id="A0A7I8KMV0"/>
<proteinExistence type="predicted"/>
<organism evidence="1 2">
    <name type="scientific">Spirodela intermedia</name>
    <name type="common">Intermediate duckweed</name>
    <dbReference type="NCBI Taxonomy" id="51605"/>
    <lineage>
        <taxon>Eukaryota</taxon>
        <taxon>Viridiplantae</taxon>
        <taxon>Streptophyta</taxon>
        <taxon>Embryophyta</taxon>
        <taxon>Tracheophyta</taxon>
        <taxon>Spermatophyta</taxon>
        <taxon>Magnoliopsida</taxon>
        <taxon>Liliopsida</taxon>
        <taxon>Araceae</taxon>
        <taxon>Lemnoideae</taxon>
        <taxon>Spirodela</taxon>
    </lineage>
</organism>
<gene>
    <name evidence="1" type="ORF">SI8410_07009797</name>
</gene>
<dbReference type="Proteomes" id="UP000663760">
    <property type="component" value="Chromosome 7"/>
</dbReference>
<reference evidence="1" key="1">
    <citation type="submission" date="2020-02" db="EMBL/GenBank/DDBJ databases">
        <authorList>
            <person name="Scholz U."/>
            <person name="Mascher M."/>
            <person name="Fiebig A."/>
        </authorList>
    </citation>
    <scope>NUCLEOTIDE SEQUENCE</scope>
</reference>
<sequence length="79" mass="9733">MDDDLYVEYVEMRLDGQAKIFWENESYAAHYKDYRPHERQPITSWVDMTSRLRNKYVPRQYDSMLFLSWLDLRHGKMPV</sequence>
<evidence type="ECO:0000313" key="2">
    <source>
        <dbReference type="Proteomes" id="UP000663760"/>
    </source>
</evidence>
<dbReference type="EMBL" id="LR746270">
    <property type="protein sequence ID" value="CAA7399127.1"/>
    <property type="molecule type" value="Genomic_DNA"/>
</dbReference>
<protein>
    <submittedName>
        <fullName evidence="1">Uncharacterized protein</fullName>
    </submittedName>
</protein>
<dbReference type="OrthoDB" id="786614at2759"/>
<name>A0A7I8KMV0_SPIIN</name>
<evidence type="ECO:0000313" key="1">
    <source>
        <dbReference type="EMBL" id="CAA7399127.1"/>
    </source>
</evidence>
<accession>A0A7I8KMV0</accession>
<keyword evidence="2" id="KW-1185">Reference proteome</keyword>